<dbReference type="InterPro" id="IPR043454">
    <property type="entry name" value="NPH3/RPT2-like"/>
</dbReference>
<reference evidence="1" key="1">
    <citation type="submission" date="2021-03" db="EMBL/GenBank/DDBJ databases">
        <authorList>
            <person name="Li Z."/>
            <person name="Yang C."/>
        </authorList>
    </citation>
    <scope>NUCLEOTIDE SEQUENCE</scope>
    <source>
        <strain evidence="1">Dzin_1.0</strain>
        <tissue evidence="1">Leaf</tissue>
    </source>
</reference>
<organism evidence="1 2">
    <name type="scientific">Dioscorea zingiberensis</name>
    <dbReference type="NCBI Taxonomy" id="325984"/>
    <lineage>
        <taxon>Eukaryota</taxon>
        <taxon>Viridiplantae</taxon>
        <taxon>Streptophyta</taxon>
        <taxon>Embryophyta</taxon>
        <taxon>Tracheophyta</taxon>
        <taxon>Spermatophyta</taxon>
        <taxon>Magnoliopsida</taxon>
        <taxon>Liliopsida</taxon>
        <taxon>Dioscoreales</taxon>
        <taxon>Dioscoreaceae</taxon>
        <taxon>Dioscorea</taxon>
    </lineage>
</organism>
<keyword evidence="2" id="KW-1185">Reference proteome</keyword>
<sequence>MRFVNTHLPSDMVVEIWEALFHLHKFPPLSKCGKGAHTLEESENTRMEVHLTLDGCPGGLDTFINAAKICYGFKVELSPTSILVVYCVAEFLGMTDEFGEEKLLAQAEAYFHKVVLRNWNDCIVALQSADNSILQAESLQIVHKCLSALSIMVCTDPSLFGWPMMMYRSLQSIGGNKKSEVELNEATLVTTLSACVSLGDWKWGRRFIVSWRTGKLKATFLLTMHC</sequence>
<name>A0A9D5HDG8_9LILI</name>
<comment type="caution">
    <text evidence="1">The sequence shown here is derived from an EMBL/GenBank/DDBJ whole genome shotgun (WGS) entry which is preliminary data.</text>
</comment>
<dbReference type="OrthoDB" id="1746010at2759"/>
<dbReference type="AlphaFoldDB" id="A0A9D5HDG8"/>
<evidence type="ECO:0000313" key="2">
    <source>
        <dbReference type="Proteomes" id="UP001085076"/>
    </source>
</evidence>
<proteinExistence type="predicted"/>
<evidence type="ECO:0000313" key="1">
    <source>
        <dbReference type="EMBL" id="KAJ0972721.1"/>
    </source>
</evidence>
<reference evidence="1" key="2">
    <citation type="journal article" date="2022" name="Hortic Res">
        <title>The genome of Dioscorea zingiberensis sheds light on the biosynthesis, origin and evolution of the medicinally important diosgenin saponins.</title>
        <authorList>
            <person name="Li Y."/>
            <person name="Tan C."/>
            <person name="Li Z."/>
            <person name="Guo J."/>
            <person name="Li S."/>
            <person name="Chen X."/>
            <person name="Wang C."/>
            <person name="Dai X."/>
            <person name="Yang H."/>
            <person name="Song W."/>
            <person name="Hou L."/>
            <person name="Xu J."/>
            <person name="Tong Z."/>
            <person name="Xu A."/>
            <person name="Yuan X."/>
            <person name="Wang W."/>
            <person name="Yang Q."/>
            <person name="Chen L."/>
            <person name="Sun Z."/>
            <person name="Wang K."/>
            <person name="Pan B."/>
            <person name="Chen J."/>
            <person name="Bao Y."/>
            <person name="Liu F."/>
            <person name="Qi X."/>
            <person name="Gang D.R."/>
            <person name="Wen J."/>
            <person name="Li J."/>
        </authorList>
    </citation>
    <scope>NUCLEOTIDE SEQUENCE</scope>
    <source>
        <strain evidence="1">Dzin_1.0</strain>
    </source>
</reference>
<dbReference type="PANTHER" id="PTHR32370">
    <property type="entry name" value="OS12G0117600 PROTEIN"/>
    <property type="match status" value="1"/>
</dbReference>
<dbReference type="EMBL" id="JAGGNH010000005">
    <property type="protein sequence ID" value="KAJ0972721.1"/>
    <property type="molecule type" value="Genomic_DNA"/>
</dbReference>
<accession>A0A9D5HDG8</accession>
<dbReference type="Proteomes" id="UP001085076">
    <property type="component" value="Miscellaneous, Linkage group lg05"/>
</dbReference>
<protein>
    <submittedName>
        <fullName evidence="1">Uncharacterized protein</fullName>
    </submittedName>
</protein>
<gene>
    <name evidence="1" type="ORF">J5N97_020680</name>
</gene>